<evidence type="ECO:0000313" key="3">
    <source>
        <dbReference type="Proteomes" id="UP000011602"/>
    </source>
</evidence>
<reference evidence="2 3" key="1">
    <citation type="journal article" date="2014" name="PLoS Genet.">
        <title>Phylogenetically driven sequencing of extremely halophilic archaea reveals strategies for static and dynamic osmo-response.</title>
        <authorList>
            <person name="Becker E.A."/>
            <person name="Seitzer P.M."/>
            <person name="Tritt A."/>
            <person name="Larsen D."/>
            <person name="Krusor M."/>
            <person name="Yao A.I."/>
            <person name="Wu D."/>
            <person name="Madern D."/>
            <person name="Eisen J.A."/>
            <person name="Darling A.E."/>
            <person name="Facciotti M.T."/>
        </authorList>
    </citation>
    <scope>NUCLEOTIDE SEQUENCE [LARGE SCALE GENOMIC DNA]</scope>
    <source>
        <strain evidence="2 3">JCM 12255</strain>
    </source>
</reference>
<dbReference type="AlphaFoldDB" id="L9WZN8"/>
<accession>L9WZN8</accession>
<evidence type="ECO:0000313" key="2">
    <source>
        <dbReference type="EMBL" id="ELY53833.1"/>
    </source>
</evidence>
<comment type="caution">
    <text evidence="2">The sequence shown here is derived from an EMBL/GenBank/DDBJ whole genome shotgun (WGS) entry which is preliminary data.</text>
</comment>
<protein>
    <recommendedName>
        <fullName evidence="4">PD-(D/E)XK endonuclease-like domain-containing protein</fullName>
    </recommendedName>
</protein>
<dbReference type="EMBL" id="AOHZ01000062">
    <property type="protein sequence ID" value="ELY53833.1"/>
    <property type="molecule type" value="Genomic_DNA"/>
</dbReference>
<dbReference type="RefSeq" id="WP_007260005.1">
    <property type="nucleotide sequence ID" value="NZ_AOHZ01000062.1"/>
</dbReference>
<proteinExistence type="predicted"/>
<sequence length="368" mass="40977">MTDGDELEARTVGPEPTEANDRPTAPERLPVDAVETFLRCPRRYEFAHVQGLEGTDVDDRPLEDRVALLRTAICDALRGVGPEPGERALLEAATDRLEALWADYDERFHSLTQRRHERRVLEATLEAYVDAVGVEHAAGIARLNDELDADGALIGPELPLSSRISIPDETHGTSDAVSIDAAVDYCYADGSSIVGVRFVPTLRSLGLLRYRTDWEGAVAEAFTDHFDPDADAFEPSFVGALFETSVVLDGLRDRCERLGLEDRTCRYVQIPLAERSQTSVNWVRETVETSLEPIDLTKPYIDHHTYGMTHEHRNRTVDDRLERRVASLAAGDVDPTDRWDEISSEVCPDCEYAVCCGDYVAAEVRFDG</sequence>
<dbReference type="eggNOG" id="arCOG00385">
    <property type="taxonomic scope" value="Archaea"/>
</dbReference>
<evidence type="ECO:0000256" key="1">
    <source>
        <dbReference type="SAM" id="MobiDB-lite"/>
    </source>
</evidence>
<feature type="region of interest" description="Disordered" evidence="1">
    <location>
        <begin position="1"/>
        <end position="27"/>
    </location>
</feature>
<dbReference type="PATRIC" id="fig|1227499.3.peg.2801"/>
<keyword evidence="3" id="KW-1185">Reference proteome</keyword>
<evidence type="ECO:0008006" key="4">
    <source>
        <dbReference type="Google" id="ProtNLM"/>
    </source>
</evidence>
<name>L9WZN8_9EURY</name>
<dbReference type="Proteomes" id="UP000011602">
    <property type="component" value="Unassembled WGS sequence"/>
</dbReference>
<dbReference type="STRING" id="1227499.C493_13658"/>
<gene>
    <name evidence="2" type="ORF">C493_13658</name>
</gene>
<organism evidence="2 3">
    <name type="scientific">Natronolimnohabitans innermongolicus JCM 12255</name>
    <dbReference type="NCBI Taxonomy" id="1227499"/>
    <lineage>
        <taxon>Archaea</taxon>
        <taxon>Methanobacteriati</taxon>
        <taxon>Methanobacteriota</taxon>
        <taxon>Stenosarchaea group</taxon>
        <taxon>Halobacteria</taxon>
        <taxon>Halobacteriales</taxon>
        <taxon>Natrialbaceae</taxon>
        <taxon>Natronolimnohabitans</taxon>
    </lineage>
</organism>